<name>A0ABP8IQR4_9BACT</name>
<organism evidence="1 2">
    <name type="scientific">Hymenobacter saemangeumensis</name>
    <dbReference type="NCBI Taxonomy" id="1084522"/>
    <lineage>
        <taxon>Bacteria</taxon>
        <taxon>Pseudomonadati</taxon>
        <taxon>Bacteroidota</taxon>
        <taxon>Cytophagia</taxon>
        <taxon>Cytophagales</taxon>
        <taxon>Hymenobacteraceae</taxon>
        <taxon>Hymenobacter</taxon>
    </lineage>
</organism>
<protein>
    <submittedName>
        <fullName evidence="1">Uncharacterized protein</fullName>
    </submittedName>
</protein>
<sequence>MGAQVVRRRVKHGHRIHLLAGKVGDLAQYTRLHLFERGDPEVIQERRPVAKAGFVIVAAPLDSSQPVVLLHIGAVGRSKSVDGEKPAAGFDEVV</sequence>
<comment type="caution">
    <text evidence="1">The sequence shown here is derived from an EMBL/GenBank/DDBJ whole genome shotgun (WGS) entry which is preliminary data.</text>
</comment>
<reference evidence="2" key="1">
    <citation type="journal article" date="2019" name="Int. J. Syst. Evol. Microbiol.">
        <title>The Global Catalogue of Microorganisms (GCM) 10K type strain sequencing project: providing services to taxonomists for standard genome sequencing and annotation.</title>
        <authorList>
            <consortium name="The Broad Institute Genomics Platform"/>
            <consortium name="The Broad Institute Genome Sequencing Center for Infectious Disease"/>
            <person name="Wu L."/>
            <person name="Ma J."/>
        </authorList>
    </citation>
    <scope>NUCLEOTIDE SEQUENCE [LARGE SCALE GENOMIC DNA]</scope>
    <source>
        <strain evidence="2">JCM 17923</strain>
    </source>
</reference>
<evidence type="ECO:0000313" key="1">
    <source>
        <dbReference type="EMBL" id="GAA4367476.1"/>
    </source>
</evidence>
<keyword evidence="2" id="KW-1185">Reference proteome</keyword>
<dbReference type="Proteomes" id="UP001501153">
    <property type="component" value="Unassembled WGS sequence"/>
</dbReference>
<dbReference type="EMBL" id="BAABGZ010000078">
    <property type="protein sequence ID" value="GAA4367476.1"/>
    <property type="molecule type" value="Genomic_DNA"/>
</dbReference>
<proteinExistence type="predicted"/>
<evidence type="ECO:0000313" key="2">
    <source>
        <dbReference type="Proteomes" id="UP001501153"/>
    </source>
</evidence>
<accession>A0ABP8IQR4</accession>
<gene>
    <name evidence="1" type="ORF">GCM10023185_39380</name>
</gene>